<evidence type="ECO:0000256" key="1">
    <source>
        <dbReference type="SAM" id="MobiDB-lite"/>
    </source>
</evidence>
<feature type="region of interest" description="Disordered" evidence="1">
    <location>
        <begin position="30"/>
        <end position="49"/>
    </location>
</feature>
<sequence length="63" mass="7613">MRFCGKFVWRTLGYYENSFCKFSSPSLQEKRRRKKRHSPVKLTAKPDSPSSRTQILLQIIHWR</sequence>
<reference evidence="2" key="1">
    <citation type="submission" date="2014-11" db="EMBL/GenBank/DDBJ databases">
        <authorList>
            <person name="Amaro Gonzalez C."/>
        </authorList>
    </citation>
    <scope>NUCLEOTIDE SEQUENCE</scope>
</reference>
<dbReference type="AlphaFoldDB" id="A0A0E9XLA5"/>
<name>A0A0E9XLA5_ANGAN</name>
<proteinExistence type="predicted"/>
<accession>A0A0E9XLA5</accession>
<dbReference type="EMBL" id="GBXM01005065">
    <property type="protein sequence ID" value="JAI03513.1"/>
    <property type="molecule type" value="Transcribed_RNA"/>
</dbReference>
<protein>
    <submittedName>
        <fullName evidence="2">Uncharacterized protein</fullName>
    </submittedName>
</protein>
<organism evidence="2">
    <name type="scientific">Anguilla anguilla</name>
    <name type="common">European freshwater eel</name>
    <name type="synonym">Muraena anguilla</name>
    <dbReference type="NCBI Taxonomy" id="7936"/>
    <lineage>
        <taxon>Eukaryota</taxon>
        <taxon>Metazoa</taxon>
        <taxon>Chordata</taxon>
        <taxon>Craniata</taxon>
        <taxon>Vertebrata</taxon>
        <taxon>Euteleostomi</taxon>
        <taxon>Actinopterygii</taxon>
        <taxon>Neopterygii</taxon>
        <taxon>Teleostei</taxon>
        <taxon>Anguilliformes</taxon>
        <taxon>Anguillidae</taxon>
        <taxon>Anguilla</taxon>
    </lineage>
</organism>
<reference evidence="2" key="2">
    <citation type="journal article" date="2015" name="Fish Shellfish Immunol.">
        <title>Early steps in the European eel (Anguilla anguilla)-Vibrio vulnificus interaction in the gills: Role of the RtxA13 toxin.</title>
        <authorList>
            <person name="Callol A."/>
            <person name="Pajuelo D."/>
            <person name="Ebbesson L."/>
            <person name="Teles M."/>
            <person name="MacKenzie S."/>
            <person name="Amaro C."/>
        </authorList>
    </citation>
    <scope>NUCLEOTIDE SEQUENCE</scope>
</reference>
<feature type="compositionally biased region" description="Basic residues" evidence="1">
    <location>
        <begin position="30"/>
        <end position="39"/>
    </location>
</feature>
<evidence type="ECO:0000313" key="2">
    <source>
        <dbReference type="EMBL" id="JAI03513.1"/>
    </source>
</evidence>